<evidence type="ECO:0000256" key="4">
    <source>
        <dbReference type="ARBA" id="ARBA00022525"/>
    </source>
</evidence>
<dbReference type="InterPro" id="IPR010264">
    <property type="entry name" value="Self-incomp_S1"/>
</dbReference>
<keyword evidence="4" id="KW-0964">Secreted</keyword>
<evidence type="ECO:0000256" key="1">
    <source>
        <dbReference type="ARBA" id="ARBA00004613"/>
    </source>
</evidence>
<dbReference type="Proteomes" id="UP000218231">
    <property type="component" value="Unassembled WGS sequence"/>
</dbReference>
<comment type="caution">
    <text evidence="6">The sequence shown here is derived from an EMBL/GenBank/DDBJ whole genome shotgun (WGS) entry which is preliminary data.</text>
</comment>
<dbReference type="EMBL" id="LIAE01007859">
    <property type="protein sequence ID" value="PAV76624.1"/>
    <property type="molecule type" value="Genomic_DNA"/>
</dbReference>
<comment type="subcellular location">
    <subcellularLocation>
        <location evidence="1">Secreted</location>
    </subcellularLocation>
</comment>
<gene>
    <name evidence="6" type="ORF">WR25_04762</name>
</gene>
<dbReference type="GO" id="GO:0060320">
    <property type="term" value="P:rejection of self pollen"/>
    <property type="evidence" value="ECO:0007669"/>
    <property type="project" value="UniProtKB-KW"/>
</dbReference>
<keyword evidence="3" id="KW-0713">Self-incompatibility</keyword>
<comment type="similarity">
    <text evidence="2">Belongs to the plant self-incompatibility (S1) protein family.</text>
</comment>
<evidence type="ECO:0000256" key="5">
    <source>
        <dbReference type="ARBA" id="ARBA00022729"/>
    </source>
</evidence>
<evidence type="ECO:0000313" key="6">
    <source>
        <dbReference type="EMBL" id="PAV76624.1"/>
    </source>
</evidence>
<sequence length="147" mass="16853">MFISSTTIARPNNRFSRFDTYPRVITGVGFISTAGKIAQEFGKPLSGVKIGVHNGLDYSIRLSCHSKKRDWVHTQVLGPDEWFLFDFHPSMSKNEAFTCKNMENKRSVHWRVYNGGIGNRFWFIKPFGIYLGTADGTELLPFMNHIF</sequence>
<keyword evidence="5" id="KW-0732">Signal</keyword>
<reference evidence="6 7" key="1">
    <citation type="journal article" date="2017" name="Curr. Biol.">
        <title>Genome architecture and evolution of a unichromosomal asexual nematode.</title>
        <authorList>
            <person name="Fradin H."/>
            <person name="Zegar C."/>
            <person name="Gutwein M."/>
            <person name="Lucas J."/>
            <person name="Kovtun M."/>
            <person name="Corcoran D."/>
            <person name="Baugh L.R."/>
            <person name="Kiontke K."/>
            <person name="Gunsalus K."/>
            <person name="Fitch D.H."/>
            <person name="Piano F."/>
        </authorList>
    </citation>
    <scope>NUCLEOTIDE SEQUENCE [LARGE SCALE GENOMIC DNA]</scope>
    <source>
        <strain evidence="6">PF1309</strain>
    </source>
</reference>
<evidence type="ECO:0000313" key="7">
    <source>
        <dbReference type="Proteomes" id="UP000218231"/>
    </source>
</evidence>
<proteinExistence type="inferred from homology"/>
<protein>
    <submittedName>
        <fullName evidence="6">Uncharacterized protein</fullName>
    </submittedName>
</protein>
<organism evidence="6 7">
    <name type="scientific">Diploscapter pachys</name>
    <dbReference type="NCBI Taxonomy" id="2018661"/>
    <lineage>
        <taxon>Eukaryota</taxon>
        <taxon>Metazoa</taxon>
        <taxon>Ecdysozoa</taxon>
        <taxon>Nematoda</taxon>
        <taxon>Chromadorea</taxon>
        <taxon>Rhabditida</taxon>
        <taxon>Rhabditina</taxon>
        <taxon>Rhabditomorpha</taxon>
        <taxon>Rhabditoidea</taxon>
        <taxon>Rhabditidae</taxon>
        <taxon>Diploscapter</taxon>
    </lineage>
</organism>
<dbReference type="Pfam" id="PF05938">
    <property type="entry name" value="Self-incomp_S1"/>
    <property type="match status" value="1"/>
</dbReference>
<name>A0A2A2KRN8_9BILA</name>
<evidence type="ECO:0000256" key="3">
    <source>
        <dbReference type="ARBA" id="ARBA00022471"/>
    </source>
</evidence>
<keyword evidence="7" id="KW-1185">Reference proteome</keyword>
<dbReference type="AlphaFoldDB" id="A0A2A2KRN8"/>
<accession>A0A2A2KRN8</accession>
<dbReference type="GO" id="GO:0005576">
    <property type="term" value="C:extracellular region"/>
    <property type="evidence" value="ECO:0007669"/>
    <property type="project" value="UniProtKB-SubCell"/>
</dbReference>
<evidence type="ECO:0000256" key="2">
    <source>
        <dbReference type="ARBA" id="ARBA00005581"/>
    </source>
</evidence>